<evidence type="ECO:0000259" key="7">
    <source>
        <dbReference type="PROSITE" id="PS50222"/>
    </source>
</evidence>
<dbReference type="PROSITE" id="PS50222">
    <property type="entry name" value="EF_HAND_2"/>
    <property type="match status" value="3"/>
</dbReference>
<sequence length="208" mass="23493">MGHQHSKLTKDEINQLANSSSFTKSEVNELYHDFKKHDKDGNGVLDRNVFKPILQRKKYNINFISYYNNNYSIEFISFFSTRLPKFNSTQLNNLFDSFDSDGSGSVDFKELVVATSVIGKGTAEEKLGFMFDTYDKDKSGSLEKGEVDNIINMMISVGKAMGKSDKDITVFVNKLIEKVDVDKNQTITRDEWISQGSKSPSVLTLLGL</sequence>
<name>D3BAS6_HETP5</name>
<keyword evidence="9" id="KW-1185">Reference proteome</keyword>
<dbReference type="SUPFAM" id="SSF47473">
    <property type="entry name" value="EF-hand"/>
    <property type="match status" value="1"/>
</dbReference>
<dbReference type="InterPro" id="IPR028846">
    <property type="entry name" value="Recoverin"/>
</dbReference>
<evidence type="ECO:0000313" key="8">
    <source>
        <dbReference type="EMBL" id="EFA81663.1"/>
    </source>
</evidence>
<dbReference type="STRING" id="670386.D3BAS6"/>
<dbReference type="PROSITE" id="PS00018">
    <property type="entry name" value="EF_HAND_1"/>
    <property type="match status" value="3"/>
</dbReference>
<dbReference type="Gene3D" id="1.10.238.10">
    <property type="entry name" value="EF-hand"/>
    <property type="match status" value="1"/>
</dbReference>
<feature type="domain" description="EF-hand" evidence="7">
    <location>
        <begin position="86"/>
        <end position="121"/>
    </location>
</feature>
<keyword evidence="5" id="KW-0106">Calcium</keyword>
<dbReference type="InterPro" id="IPR002048">
    <property type="entry name" value="EF_hand_dom"/>
</dbReference>
<gene>
    <name evidence="8" type="ORF">PPL_05657</name>
</gene>
<evidence type="ECO:0000256" key="4">
    <source>
        <dbReference type="ARBA" id="ARBA00022737"/>
    </source>
</evidence>
<dbReference type="PANTHER" id="PTHR23055:SF178">
    <property type="entry name" value="NEUROCALCIN HOMOLOG"/>
    <property type="match status" value="1"/>
</dbReference>
<evidence type="ECO:0000313" key="9">
    <source>
        <dbReference type="Proteomes" id="UP000001396"/>
    </source>
</evidence>
<feature type="domain" description="EF-hand" evidence="7">
    <location>
        <begin position="25"/>
        <end position="60"/>
    </location>
</feature>
<accession>D3BAS6</accession>
<keyword evidence="6" id="KW-0449">Lipoprotein</keyword>
<evidence type="ECO:0000256" key="6">
    <source>
        <dbReference type="ARBA" id="ARBA00023288"/>
    </source>
</evidence>
<keyword evidence="4" id="KW-0677">Repeat</keyword>
<dbReference type="CDD" id="cd00051">
    <property type="entry name" value="EFh"/>
    <property type="match status" value="2"/>
</dbReference>
<dbReference type="SMART" id="SM00054">
    <property type="entry name" value="EFh"/>
    <property type="match status" value="4"/>
</dbReference>
<comment type="similarity">
    <text evidence="1">Belongs to the recoverin family.</text>
</comment>
<evidence type="ECO:0000256" key="2">
    <source>
        <dbReference type="ARBA" id="ARBA00022707"/>
    </source>
</evidence>
<evidence type="ECO:0000256" key="3">
    <source>
        <dbReference type="ARBA" id="ARBA00022723"/>
    </source>
</evidence>
<keyword evidence="2" id="KW-0519">Myristate</keyword>
<organism evidence="8 9">
    <name type="scientific">Heterostelium pallidum (strain ATCC 26659 / Pp 5 / PN500)</name>
    <name type="common">Cellular slime mold</name>
    <name type="synonym">Polysphondylium pallidum</name>
    <dbReference type="NCBI Taxonomy" id="670386"/>
    <lineage>
        <taxon>Eukaryota</taxon>
        <taxon>Amoebozoa</taxon>
        <taxon>Evosea</taxon>
        <taxon>Eumycetozoa</taxon>
        <taxon>Dictyostelia</taxon>
        <taxon>Acytosteliales</taxon>
        <taxon>Acytosteliaceae</taxon>
        <taxon>Heterostelium</taxon>
    </lineage>
</organism>
<dbReference type="InterPro" id="IPR011992">
    <property type="entry name" value="EF-hand-dom_pair"/>
</dbReference>
<dbReference type="EMBL" id="ADBJ01000025">
    <property type="protein sequence ID" value="EFA81663.1"/>
    <property type="molecule type" value="Genomic_DNA"/>
</dbReference>
<dbReference type="GeneID" id="31361141"/>
<dbReference type="Proteomes" id="UP000001396">
    <property type="component" value="Unassembled WGS sequence"/>
</dbReference>
<dbReference type="InterPro" id="IPR018247">
    <property type="entry name" value="EF_Hand_1_Ca_BS"/>
</dbReference>
<keyword evidence="3" id="KW-0479">Metal-binding</keyword>
<dbReference type="Pfam" id="PF13833">
    <property type="entry name" value="EF-hand_8"/>
    <property type="match status" value="1"/>
</dbReference>
<dbReference type="RefSeq" id="XP_020433780.1">
    <property type="nucleotide sequence ID" value="XM_020576531.1"/>
</dbReference>
<feature type="domain" description="EF-hand" evidence="7">
    <location>
        <begin position="122"/>
        <end position="157"/>
    </location>
</feature>
<evidence type="ECO:0000256" key="5">
    <source>
        <dbReference type="ARBA" id="ARBA00022837"/>
    </source>
</evidence>
<comment type="caution">
    <text evidence="8">The sequence shown here is derived from an EMBL/GenBank/DDBJ whole genome shotgun (WGS) entry which is preliminary data.</text>
</comment>
<proteinExistence type="inferred from homology"/>
<dbReference type="InParanoid" id="D3BAS6"/>
<dbReference type="PANTHER" id="PTHR23055">
    <property type="entry name" value="CALCIUM BINDING PROTEINS"/>
    <property type="match status" value="1"/>
</dbReference>
<dbReference type="AlphaFoldDB" id="D3BAS6"/>
<protein>
    <recommendedName>
        <fullName evidence="7">EF-hand domain-containing protein</fullName>
    </recommendedName>
</protein>
<dbReference type="Pfam" id="PF13499">
    <property type="entry name" value="EF-hand_7"/>
    <property type="match status" value="1"/>
</dbReference>
<reference evidence="8 9" key="1">
    <citation type="journal article" date="2011" name="Genome Res.">
        <title>Phylogeny-wide analysis of social amoeba genomes highlights ancient origins for complex intercellular communication.</title>
        <authorList>
            <person name="Heidel A.J."/>
            <person name="Lawal H.M."/>
            <person name="Felder M."/>
            <person name="Schilde C."/>
            <person name="Helps N.R."/>
            <person name="Tunggal B."/>
            <person name="Rivero F."/>
            <person name="John U."/>
            <person name="Schleicher M."/>
            <person name="Eichinger L."/>
            <person name="Platzer M."/>
            <person name="Noegel A.A."/>
            <person name="Schaap P."/>
            <person name="Gloeckner G."/>
        </authorList>
    </citation>
    <scope>NUCLEOTIDE SEQUENCE [LARGE SCALE GENOMIC DNA]</scope>
    <source>
        <strain evidence="9">ATCC 26659 / Pp 5 / PN500</strain>
    </source>
</reference>
<dbReference type="GO" id="GO:0005509">
    <property type="term" value="F:calcium ion binding"/>
    <property type="evidence" value="ECO:0007669"/>
    <property type="project" value="InterPro"/>
</dbReference>
<evidence type="ECO:0000256" key="1">
    <source>
        <dbReference type="ARBA" id="ARBA00006049"/>
    </source>
</evidence>